<evidence type="ECO:0000313" key="5">
    <source>
        <dbReference type="EMBL" id="CAD8350207.1"/>
    </source>
</evidence>
<dbReference type="InterPro" id="IPR015172">
    <property type="entry name" value="MIF4G-like_typ-1"/>
</dbReference>
<dbReference type="PANTHER" id="PTHR12412:SF2">
    <property type="entry name" value="NUCLEAR CAP-BINDING PROTEIN SUBUNIT 1"/>
    <property type="match status" value="1"/>
</dbReference>
<feature type="domain" description="MIF4G-like type 2" evidence="4">
    <location>
        <begin position="541"/>
        <end position="746"/>
    </location>
</feature>
<feature type="domain" description="MIF4G-like type 1" evidence="3">
    <location>
        <begin position="276"/>
        <end position="397"/>
    </location>
</feature>
<dbReference type="EMBL" id="HBEG01009762">
    <property type="protein sequence ID" value="CAD8350207.1"/>
    <property type="molecule type" value="Transcribed_RNA"/>
</dbReference>
<dbReference type="GO" id="GO:0005846">
    <property type="term" value="C:nuclear cap binding complex"/>
    <property type="evidence" value="ECO:0007669"/>
    <property type="project" value="InterPro"/>
</dbReference>
<dbReference type="SUPFAM" id="SSF48371">
    <property type="entry name" value="ARM repeat"/>
    <property type="match status" value="3"/>
</dbReference>
<gene>
    <name evidence="5" type="ORF">PBAH0796_LOCUS5778</name>
</gene>
<dbReference type="GO" id="GO:0005634">
    <property type="term" value="C:nucleus"/>
    <property type="evidence" value="ECO:0007669"/>
    <property type="project" value="TreeGrafter"/>
</dbReference>
<dbReference type="GO" id="GO:0006406">
    <property type="term" value="P:mRNA export from nucleus"/>
    <property type="evidence" value="ECO:0007669"/>
    <property type="project" value="InterPro"/>
</dbReference>
<dbReference type="InterPro" id="IPR015174">
    <property type="entry name" value="MIF4G-like_typ-2"/>
</dbReference>
<evidence type="ECO:0000259" key="4">
    <source>
        <dbReference type="Pfam" id="PF09090"/>
    </source>
</evidence>
<dbReference type="GO" id="GO:0000339">
    <property type="term" value="F:RNA cap binding"/>
    <property type="evidence" value="ECO:0007669"/>
    <property type="project" value="InterPro"/>
</dbReference>
<evidence type="ECO:0000259" key="3">
    <source>
        <dbReference type="Pfam" id="PF09088"/>
    </source>
</evidence>
<accession>A0A7S0FAZ3</accession>
<keyword evidence="2" id="KW-1133">Transmembrane helix</keyword>
<dbReference type="Gene3D" id="1.25.40.180">
    <property type="match status" value="3"/>
</dbReference>
<reference evidence="5" key="1">
    <citation type="submission" date="2021-01" db="EMBL/GenBank/DDBJ databases">
        <authorList>
            <person name="Corre E."/>
            <person name="Pelletier E."/>
            <person name="Niang G."/>
            <person name="Scheremetjew M."/>
            <person name="Finn R."/>
            <person name="Kale V."/>
            <person name="Holt S."/>
            <person name="Cochrane G."/>
            <person name="Meng A."/>
            <person name="Brown T."/>
            <person name="Cohen L."/>
        </authorList>
    </citation>
    <scope>NUCLEOTIDE SEQUENCE</scope>
    <source>
        <strain evidence="5">Pbaha01</strain>
    </source>
</reference>
<dbReference type="InterPro" id="IPR027159">
    <property type="entry name" value="CBP80"/>
</dbReference>
<dbReference type="GO" id="GO:0003729">
    <property type="term" value="F:mRNA binding"/>
    <property type="evidence" value="ECO:0007669"/>
    <property type="project" value="TreeGrafter"/>
</dbReference>
<dbReference type="GO" id="GO:0000184">
    <property type="term" value="P:nuclear-transcribed mRNA catabolic process, nonsense-mediated decay"/>
    <property type="evidence" value="ECO:0007669"/>
    <property type="project" value="TreeGrafter"/>
</dbReference>
<dbReference type="InterPro" id="IPR016024">
    <property type="entry name" value="ARM-type_fold"/>
</dbReference>
<dbReference type="PANTHER" id="PTHR12412">
    <property type="entry name" value="CAP BINDING PROTEIN"/>
    <property type="match status" value="1"/>
</dbReference>
<keyword evidence="2" id="KW-0472">Membrane</keyword>
<organism evidence="5">
    <name type="scientific">Pyrodinium bahamense</name>
    <dbReference type="NCBI Taxonomy" id="73915"/>
    <lineage>
        <taxon>Eukaryota</taxon>
        <taxon>Sar</taxon>
        <taxon>Alveolata</taxon>
        <taxon>Dinophyceae</taxon>
        <taxon>Gonyaulacales</taxon>
        <taxon>Pyrocystaceae</taxon>
        <taxon>Pyrodinium</taxon>
    </lineage>
</organism>
<dbReference type="Pfam" id="PF09090">
    <property type="entry name" value="MIF4G_like_2"/>
    <property type="match status" value="1"/>
</dbReference>
<evidence type="ECO:0000256" key="1">
    <source>
        <dbReference type="SAM" id="MobiDB-lite"/>
    </source>
</evidence>
<proteinExistence type="predicted"/>
<evidence type="ECO:0000256" key="2">
    <source>
        <dbReference type="SAM" id="Phobius"/>
    </source>
</evidence>
<keyword evidence="2" id="KW-0812">Transmembrane</keyword>
<feature type="transmembrane region" description="Helical" evidence="2">
    <location>
        <begin position="55"/>
        <end position="75"/>
    </location>
</feature>
<dbReference type="AlphaFoldDB" id="A0A7S0FAZ3"/>
<dbReference type="Pfam" id="PF09088">
    <property type="entry name" value="MIF4G_like"/>
    <property type="match status" value="1"/>
</dbReference>
<feature type="region of interest" description="Disordered" evidence="1">
    <location>
        <begin position="451"/>
        <end position="528"/>
    </location>
</feature>
<name>A0A7S0FAZ3_9DINO</name>
<sequence>MAETILDCARSLPLKTNIFAAWTARMLEKHAAWAASVICRAHDDLRAALREGRTAAALLLLRFLVALGNVGVLALPQVATLLREVLALSEGLRPAKGGDLGVFLALAALPFLSPAAHSKVAEQVGAVITGAEAYLASREARWKPLLRLLRSEELPDRLEALASAVHSMRQAGWVCSSVLHVPGFEPRLEGSPDAPALAPLGFAAEDVRKSKFRLQVPLVVSRLLSGVPTSNRADGQLPEHDRWILEDYILLTVEMFGRDVEECGKQILRIPVLHPQFDAIAIETVFSMLLRLPSPQMLPLFYSRLLEVMADNQKSMVPFIEQAFSVLFQKTSDLDEECLEVLAEAFAFHLMHSNYSTDWGLFTGENVAVQSQRFLRQALERLQRLSFHQNLRHRLPEAVQVYMPPEPLAASGLAVQAKPEFARMLGLVRVKDPDAKKALRYCHRLLRAEAKEEGPRAEAEGSPRAEKRPAAEGAKRDCEEAEEGAPSAEGVQDAKRQRTTEAQVKEEDEVKQEELPAKITAPDEAASTPEVVKASLHVEEQKEPPKQAVTAMTEVSNAKAEDEETELGEAPATPWPLDAVVELFTAALLQQGAKTTTHMHKMLDGHQQVFAELQPADEDEAHSYAAAVVRCVFEFWRDSGQRLEITLDVLLHRGIVTARAVVEQALAQRGLWGCDCVQVWSMINSVARKSLEHSQSVRMELAVAKRDGQTEAVEKSRRQLDAAVQETAELFTLIFAGLVRNHQDYEEKDAILRRVMLDRVLIIGRKYHAFIKPLIETAESRIPGVAHDPEVSGVFQVLRAL</sequence>
<protein>
    <recommendedName>
        <fullName evidence="6">MIF4G-like type 2 domain-containing protein</fullName>
    </recommendedName>
</protein>
<feature type="compositionally biased region" description="Basic and acidic residues" evidence="1">
    <location>
        <begin position="451"/>
        <end position="478"/>
    </location>
</feature>
<evidence type="ECO:0008006" key="6">
    <source>
        <dbReference type="Google" id="ProtNLM"/>
    </source>
</evidence>
<feature type="compositionally biased region" description="Basic and acidic residues" evidence="1">
    <location>
        <begin position="492"/>
        <end position="505"/>
    </location>
</feature>